<comment type="caution">
    <text evidence="1">The sequence shown here is derived from an EMBL/GenBank/DDBJ whole genome shotgun (WGS) entry which is preliminary data.</text>
</comment>
<dbReference type="EMBL" id="RKQG01000003">
    <property type="protein sequence ID" value="RPE27981.1"/>
    <property type="molecule type" value="Genomic_DNA"/>
</dbReference>
<name>A0A3N4RBE6_9ACTN</name>
<dbReference type="AlphaFoldDB" id="A0A3N4RBE6"/>
<gene>
    <name evidence="1" type="ORF">EDD38_7286</name>
</gene>
<dbReference type="Proteomes" id="UP000266906">
    <property type="component" value="Unassembled WGS sequence"/>
</dbReference>
<reference evidence="1 2" key="1">
    <citation type="submission" date="2018-11" db="EMBL/GenBank/DDBJ databases">
        <title>Sequencing the genomes of 1000 actinobacteria strains.</title>
        <authorList>
            <person name="Klenk H.-P."/>
        </authorList>
    </citation>
    <scope>NUCLEOTIDE SEQUENCE [LARGE SCALE GENOMIC DNA]</scope>
    <source>
        <strain evidence="1 2">DSM 44781</strain>
    </source>
</reference>
<sequence length="33" mass="3641">MSGLLDETYLNTLCGHLAERPPARGAWLDRARG</sequence>
<organism evidence="1 2">
    <name type="scientific">Kitasatospora cineracea</name>
    <dbReference type="NCBI Taxonomy" id="88074"/>
    <lineage>
        <taxon>Bacteria</taxon>
        <taxon>Bacillati</taxon>
        <taxon>Actinomycetota</taxon>
        <taxon>Actinomycetes</taxon>
        <taxon>Kitasatosporales</taxon>
        <taxon>Streptomycetaceae</taxon>
        <taxon>Kitasatospora</taxon>
    </lineage>
</organism>
<proteinExistence type="predicted"/>
<protein>
    <submittedName>
        <fullName evidence="1">Uncharacterized protein</fullName>
    </submittedName>
</protein>
<evidence type="ECO:0000313" key="1">
    <source>
        <dbReference type="EMBL" id="RPE27981.1"/>
    </source>
</evidence>
<evidence type="ECO:0000313" key="2">
    <source>
        <dbReference type="Proteomes" id="UP000266906"/>
    </source>
</evidence>
<keyword evidence="2" id="KW-1185">Reference proteome</keyword>
<accession>A0A3N4RBE6</accession>